<feature type="transmembrane region" description="Helical" evidence="10">
    <location>
        <begin position="780"/>
        <end position="799"/>
    </location>
</feature>
<feature type="transmembrane region" description="Helical" evidence="10">
    <location>
        <begin position="656"/>
        <end position="680"/>
    </location>
</feature>
<evidence type="ECO:0000313" key="12">
    <source>
        <dbReference type="Proteomes" id="UP000052943"/>
    </source>
</evidence>
<feature type="transmembrane region" description="Helical" evidence="10">
    <location>
        <begin position="12"/>
        <end position="29"/>
    </location>
</feature>
<gene>
    <name evidence="11" type="ORF">AM587_10005999</name>
</gene>
<feature type="transmembrane region" description="Helical" evidence="10">
    <location>
        <begin position="41"/>
        <end position="62"/>
    </location>
</feature>
<reference evidence="11 12" key="1">
    <citation type="submission" date="2015-11" db="EMBL/GenBank/DDBJ databases">
        <title>Genomes and virulence difference between two physiological races of Phytophthora nicotianae.</title>
        <authorList>
            <person name="Liu H."/>
            <person name="Ma X."/>
            <person name="Yu H."/>
            <person name="Fang D."/>
            <person name="Li Y."/>
            <person name="Wang X."/>
            <person name="Wang W."/>
            <person name="Dong Y."/>
            <person name="Xiao B."/>
        </authorList>
    </citation>
    <scope>NUCLEOTIDE SEQUENCE [LARGE SCALE GENOMIC DNA]</scope>
    <source>
        <strain evidence="12">race 0</strain>
    </source>
</reference>
<sequence length="1007" mass="113069">MAHSDVVLAVRFWIWCSTLLMIYMPSLFVRRIYRERAVGSASIIPIFLVLANSHVWMLYGYLGKTWFPSFPVFLIGDVVSLCYLLVYWRYSDQRHQVAKTIGLMFAWLMVPTFYVVVASLGFTGQTRDEIWKTQGLCFCDVTVISIHMLMLKNLIFAFKQRSAATLVPRSLAVTTFNTFGWFTFGRVTSNWIIAGPQVFVIALHVAAWTMYVIFTRRTRPETDLVAMEEGSVVMSVNLSPKIDVGTKEAVPSNPGNFDVTGDDLQSCSLDFLTLYKKSDVGVASVIPLASLLANTHNWVLYGYMVKNWFPIFWVFVFGDIAAVSYMTVYWWYTPERHYVLRVLAVVTAFLLVVSTYAVVGGLGYLNQTREQVGSTLGIICDVVAVCLYGAPMEKLFHVLKYKSAVFINVHMVIAGLSNNVMWIVYGIVTDNWYIISPNMFHITVNSSTLVLYLAFNPKTHPLPDSYFTTTDDAVISIEITPKASFNQVFFIQDSMVASSVLWAIKVLAAMTSLMMICSPSISVYRIHKKKDVGVASVIPLASLLANGHMWMLYGYMVENWFPIFWIFVFGDIAALTFLVVYWRYTTERRYVGRVLAAVFSILAIATVYAVVGGFGHTGQSRHQVGTTLGFICDVVAVCLYGAPMEKLFHVLKYRSAVFINVHMVIAGLSNNCTWITYGILSTNWFIISPNILFISLNSFTLVLYMVFNPKTHPLPDNFHRATGPECAESVVSIELTPKENFNRKVNNELPSPAFEAMQSPLETLPCPAIAMSRIFSQKNVGVASVFPLATLLANSHMWMLYGYMIKNWFPVFWVFLFGDAVGVLYLVVYWRYTPDRRYVARVLGVTLVVLFAATLYAIIGGFGYTGQTRGQVGSTVGVLCNVVAVCLYGAPMEKLFQVLKYRSAAFINVHMVIASQSNNIMWFTYGVLTENWYIISPNILFITLNSSTLVLYLVFNPKTHPLPDDFNLHATIQDSVIESSNKTVYSEGVNSCSPAFDAVRSPPGTLV</sequence>
<dbReference type="Proteomes" id="UP000052943">
    <property type="component" value="Unassembled WGS sequence"/>
</dbReference>
<feature type="transmembrane region" description="Helical" evidence="10">
    <location>
        <begin position="931"/>
        <end position="955"/>
    </location>
</feature>
<feature type="transmembrane region" description="Helical" evidence="10">
    <location>
        <begin position="811"/>
        <end position="830"/>
    </location>
</feature>
<feature type="transmembrane region" description="Helical" evidence="10">
    <location>
        <begin position="533"/>
        <end position="553"/>
    </location>
</feature>
<organism evidence="11 12">
    <name type="scientific">Phytophthora nicotianae</name>
    <name type="common">Potato buckeye rot agent</name>
    <name type="synonym">Phytophthora parasitica</name>
    <dbReference type="NCBI Taxonomy" id="4792"/>
    <lineage>
        <taxon>Eukaryota</taxon>
        <taxon>Sar</taxon>
        <taxon>Stramenopiles</taxon>
        <taxon>Oomycota</taxon>
        <taxon>Peronosporomycetes</taxon>
        <taxon>Peronosporales</taxon>
        <taxon>Peronosporaceae</taxon>
        <taxon>Phytophthora</taxon>
    </lineage>
</organism>
<keyword evidence="7" id="KW-0677">Repeat</keyword>
<feature type="transmembrane region" description="Helical" evidence="10">
    <location>
        <begin position="842"/>
        <end position="864"/>
    </location>
</feature>
<feature type="transmembrane region" description="Helical" evidence="10">
    <location>
        <begin position="338"/>
        <end position="365"/>
    </location>
</feature>
<feature type="transmembrane region" description="Helical" evidence="10">
    <location>
        <begin position="500"/>
        <end position="521"/>
    </location>
</feature>
<keyword evidence="3" id="KW-0813">Transport</keyword>
<evidence type="ECO:0000256" key="3">
    <source>
        <dbReference type="ARBA" id="ARBA00022448"/>
    </source>
</evidence>
<evidence type="ECO:0000256" key="4">
    <source>
        <dbReference type="ARBA" id="ARBA00022475"/>
    </source>
</evidence>
<dbReference type="InterPro" id="IPR047664">
    <property type="entry name" value="SWEET"/>
</dbReference>
<feature type="transmembrane region" description="Helical" evidence="10">
    <location>
        <begin position="594"/>
        <end position="615"/>
    </location>
</feature>
<protein>
    <submittedName>
        <fullName evidence="11">Bidirectional sugar transporter SWEET11</fullName>
    </submittedName>
</protein>
<feature type="transmembrane region" description="Helical" evidence="10">
    <location>
        <begin position="100"/>
        <end position="121"/>
    </location>
</feature>
<keyword evidence="4" id="KW-1003">Cell membrane</keyword>
<keyword evidence="6 10" id="KW-0812">Transmembrane</keyword>
<feature type="transmembrane region" description="Helical" evidence="10">
    <location>
        <begin position="559"/>
        <end position="582"/>
    </location>
</feature>
<dbReference type="GO" id="GO:0051119">
    <property type="term" value="F:sugar transmembrane transporter activity"/>
    <property type="evidence" value="ECO:0007669"/>
    <property type="project" value="InterPro"/>
</dbReference>
<keyword evidence="8 10" id="KW-1133">Transmembrane helix</keyword>
<comment type="caution">
    <text evidence="11">The sequence shown here is derived from an EMBL/GenBank/DDBJ whole genome shotgun (WGS) entry which is preliminary data.</text>
</comment>
<feature type="transmembrane region" description="Helical" evidence="10">
    <location>
        <begin position="686"/>
        <end position="707"/>
    </location>
</feature>
<feature type="transmembrane region" description="Helical" evidence="10">
    <location>
        <begin position="372"/>
        <end position="391"/>
    </location>
</feature>
<feature type="transmembrane region" description="Helical" evidence="10">
    <location>
        <begin position="403"/>
        <end position="425"/>
    </location>
</feature>
<feature type="transmembrane region" description="Helical" evidence="10">
    <location>
        <begin position="311"/>
        <end position="332"/>
    </location>
</feature>
<feature type="transmembrane region" description="Helical" evidence="10">
    <location>
        <begin position="68"/>
        <end position="88"/>
    </location>
</feature>
<dbReference type="InterPro" id="IPR004316">
    <property type="entry name" value="SWEET_rpt"/>
</dbReference>
<keyword evidence="5 11" id="KW-0762">Sugar transport</keyword>
<evidence type="ECO:0000256" key="2">
    <source>
        <dbReference type="ARBA" id="ARBA00007809"/>
    </source>
</evidence>
<evidence type="ECO:0000313" key="11">
    <source>
        <dbReference type="EMBL" id="KUF90145.1"/>
    </source>
</evidence>
<dbReference type="AlphaFoldDB" id="A0A0W8D1A0"/>
<dbReference type="GO" id="GO:0005886">
    <property type="term" value="C:plasma membrane"/>
    <property type="evidence" value="ECO:0007669"/>
    <property type="project" value="UniProtKB-SubCell"/>
</dbReference>
<comment type="similarity">
    <text evidence="2">Belongs to the SWEET sugar transporter family.</text>
</comment>
<dbReference type="EMBL" id="LNFO01001578">
    <property type="protein sequence ID" value="KUF90145.1"/>
    <property type="molecule type" value="Genomic_DNA"/>
</dbReference>
<feature type="transmembrane region" description="Helical" evidence="10">
    <location>
        <begin position="870"/>
        <end position="891"/>
    </location>
</feature>
<evidence type="ECO:0000256" key="7">
    <source>
        <dbReference type="ARBA" id="ARBA00022737"/>
    </source>
</evidence>
<evidence type="ECO:0000256" key="6">
    <source>
        <dbReference type="ARBA" id="ARBA00022692"/>
    </source>
</evidence>
<proteinExistence type="inferred from homology"/>
<keyword evidence="9 10" id="KW-0472">Membrane</keyword>
<evidence type="ECO:0000256" key="10">
    <source>
        <dbReference type="SAM" id="Phobius"/>
    </source>
</evidence>
<dbReference type="FunFam" id="1.20.1280.290:FF:000007">
    <property type="entry name" value="Bidirectional sugar transporter SWEET7"/>
    <property type="match status" value="7"/>
</dbReference>
<dbReference type="PANTHER" id="PTHR10791:SF30">
    <property type="entry name" value="SUGAR TRANSPORTER SWEET1"/>
    <property type="match status" value="1"/>
</dbReference>
<accession>A0A0W8D1A0</accession>
<dbReference type="Pfam" id="PF03083">
    <property type="entry name" value="MtN3_slv"/>
    <property type="match status" value="6"/>
</dbReference>
<evidence type="ECO:0000256" key="5">
    <source>
        <dbReference type="ARBA" id="ARBA00022597"/>
    </source>
</evidence>
<evidence type="ECO:0000256" key="1">
    <source>
        <dbReference type="ARBA" id="ARBA00004651"/>
    </source>
</evidence>
<feature type="transmembrane region" description="Helical" evidence="10">
    <location>
        <begin position="903"/>
        <end position="925"/>
    </location>
</feature>
<comment type="subcellular location">
    <subcellularLocation>
        <location evidence="1">Cell membrane</location>
        <topology evidence="1">Multi-pass membrane protein</topology>
    </subcellularLocation>
</comment>
<dbReference type="Gene3D" id="1.20.1280.290">
    <property type="match status" value="7"/>
</dbReference>
<feature type="transmembrane region" description="Helical" evidence="10">
    <location>
        <begin position="627"/>
        <end position="644"/>
    </location>
</feature>
<evidence type="ECO:0000256" key="9">
    <source>
        <dbReference type="ARBA" id="ARBA00023136"/>
    </source>
</evidence>
<evidence type="ECO:0000256" key="8">
    <source>
        <dbReference type="ARBA" id="ARBA00022989"/>
    </source>
</evidence>
<dbReference type="PANTHER" id="PTHR10791">
    <property type="entry name" value="RAG1-ACTIVATING PROTEIN 1"/>
    <property type="match status" value="1"/>
</dbReference>
<feature type="transmembrane region" description="Helical" evidence="10">
    <location>
        <begin position="432"/>
        <end position="455"/>
    </location>
</feature>
<feature type="transmembrane region" description="Helical" evidence="10">
    <location>
        <begin position="190"/>
        <end position="214"/>
    </location>
</feature>
<name>A0A0W8D1A0_PHYNI</name>